<dbReference type="SUPFAM" id="SSF110391">
    <property type="entry name" value="GlpP-like"/>
    <property type="match status" value="1"/>
</dbReference>
<evidence type="ECO:0000313" key="1">
    <source>
        <dbReference type="EMBL" id="NBI06404.1"/>
    </source>
</evidence>
<gene>
    <name evidence="1" type="ORF">D3Z33_05955</name>
</gene>
<dbReference type="Gene3D" id="3.20.20.70">
    <property type="entry name" value="Aldolase class I"/>
    <property type="match status" value="1"/>
</dbReference>
<dbReference type="GO" id="GO:0006071">
    <property type="term" value="P:glycerol metabolic process"/>
    <property type="evidence" value="ECO:0007669"/>
    <property type="project" value="InterPro"/>
</dbReference>
<dbReference type="GO" id="GO:0006355">
    <property type="term" value="P:regulation of DNA-templated transcription"/>
    <property type="evidence" value="ECO:0007669"/>
    <property type="project" value="InterPro"/>
</dbReference>
<organism evidence="1 2">
    <name type="scientific">Senegalia massiliensis</name>
    <dbReference type="NCBI Taxonomy" id="1720316"/>
    <lineage>
        <taxon>Bacteria</taxon>
        <taxon>Bacillati</taxon>
        <taxon>Bacillota</taxon>
        <taxon>Clostridia</taxon>
        <taxon>Eubacteriales</taxon>
        <taxon>Clostridiaceae</taxon>
        <taxon>Senegalia</taxon>
    </lineage>
</organism>
<keyword evidence="2" id="KW-1185">Reference proteome</keyword>
<dbReference type="Pfam" id="PF04309">
    <property type="entry name" value="G3P_antiterm"/>
    <property type="match status" value="1"/>
</dbReference>
<dbReference type="AlphaFoldDB" id="A0A845QWN5"/>
<dbReference type="EMBL" id="QXXA01000006">
    <property type="protein sequence ID" value="NBI06404.1"/>
    <property type="molecule type" value="Genomic_DNA"/>
</dbReference>
<dbReference type="Proteomes" id="UP000467132">
    <property type="component" value="Unassembled WGS sequence"/>
</dbReference>
<accession>A0A845QWN5</accession>
<dbReference type="RefSeq" id="WP_160196891.1">
    <property type="nucleotide sequence ID" value="NZ_QXXA01000006.1"/>
</dbReference>
<protein>
    <submittedName>
        <fullName evidence="1">Glycerol-3-phosphate responsive antiterminator</fullName>
    </submittedName>
</protein>
<dbReference type="PANTHER" id="PTHR35787">
    <property type="entry name" value="GLYCEROL UPTAKE OPERON ANTITERMINATOR REGULATORY PROTEIN"/>
    <property type="match status" value="1"/>
</dbReference>
<evidence type="ECO:0000313" key="2">
    <source>
        <dbReference type="Proteomes" id="UP000467132"/>
    </source>
</evidence>
<name>A0A845QWN5_9CLOT</name>
<dbReference type="InterPro" id="IPR013785">
    <property type="entry name" value="Aldolase_TIM"/>
</dbReference>
<dbReference type="PANTHER" id="PTHR35787:SF1">
    <property type="entry name" value="GLYCEROL UPTAKE OPERON ANTITERMINATOR REGULATORY PROTEIN"/>
    <property type="match status" value="1"/>
</dbReference>
<sequence>MSSLFFDNINNNPVIAAVNDAENLKKAIQSPSNIIFLLTGNIFNLSSMVEEIKKNNMEVYIHIDLIEGFSRDTVAIDYINNNIKPDGIITTKSNLVKYAKNIGLFAIQRLFLIDSLSLDTGIKAIKSIRPNAVEILPGVMPKVTKIIHEKTNIPIITGGLILDKTDVINSLKSGAIGISTSKEEIWYL</sequence>
<reference evidence="1 2" key="1">
    <citation type="submission" date="2018-08" db="EMBL/GenBank/DDBJ databases">
        <title>Murine metabolic-syndrome-specific gut microbial biobank.</title>
        <authorList>
            <person name="Liu C."/>
        </authorList>
    </citation>
    <scope>NUCLEOTIDE SEQUENCE [LARGE SCALE GENOMIC DNA]</scope>
    <source>
        <strain evidence="1 2">583</strain>
    </source>
</reference>
<comment type="caution">
    <text evidence="1">The sequence shown here is derived from an EMBL/GenBank/DDBJ whole genome shotgun (WGS) entry which is preliminary data.</text>
</comment>
<dbReference type="InterPro" id="IPR006699">
    <property type="entry name" value="GlpP"/>
</dbReference>
<dbReference type="OrthoDB" id="9799580at2"/>
<proteinExistence type="predicted"/>
<dbReference type="PIRSF" id="PIRSF016897">
    <property type="entry name" value="GlpP"/>
    <property type="match status" value="1"/>
</dbReference>